<evidence type="ECO:0000256" key="1">
    <source>
        <dbReference type="ARBA" id="ARBA00022670"/>
    </source>
</evidence>
<accession>A0A2H0UBT7</accession>
<dbReference type="InterPro" id="IPR001405">
    <property type="entry name" value="UPF0758"/>
</dbReference>
<proteinExistence type="predicted"/>
<dbReference type="PROSITE" id="PS50249">
    <property type="entry name" value="MPN"/>
    <property type="match status" value="1"/>
</dbReference>
<gene>
    <name evidence="7" type="ORF">COU18_01920</name>
</gene>
<evidence type="ECO:0000256" key="4">
    <source>
        <dbReference type="ARBA" id="ARBA00022833"/>
    </source>
</evidence>
<comment type="caution">
    <text evidence="7">The sequence shown here is derived from an EMBL/GenBank/DDBJ whole genome shotgun (WGS) entry which is preliminary data.</text>
</comment>
<dbReference type="InterPro" id="IPR037518">
    <property type="entry name" value="MPN"/>
</dbReference>
<dbReference type="PANTHER" id="PTHR30471">
    <property type="entry name" value="DNA REPAIR PROTEIN RADC"/>
    <property type="match status" value="1"/>
</dbReference>
<dbReference type="GO" id="GO:0008237">
    <property type="term" value="F:metallopeptidase activity"/>
    <property type="evidence" value="ECO:0007669"/>
    <property type="project" value="UniProtKB-KW"/>
</dbReference>
<evidence type="ECO:0000313" key="8">
    <source>
        <dbReference type="Proteomes" id="UP000231192"/>
    </source>
</evidence>
<dbReference type="Pfam" id="PF04002">
    <property type="entry name" value="RadC"/>
    <property type="match status" value="1"/>
</dbReference>
<dbReference type="Proteomes" id="UP000231192">
    <property type="component" value="Unassembled WGS sequence"/>
</dbReference>
<organism evidence="7 8">
    <name type="scientific">Candidatus Kaiserbacteria bacterium CG10_big_fil_rev_8_21_14_0_10_51_14</name>
    <dbReference type="NCBI Taxonomy" id="1974610"/>
    <lineage>
        <taxon>Bacteria</taxon>
        <taxon>Candidatus Kaiseribacteriota</taxon>
    </lineage>
</organism>
<dbReference type="InterPro" id="IPR025657">
    <property type="entry name" value="RadC_JAB"/>
</dbReference>
<keyword evidence="5" id="KW-0482">Metalloprotease</keyword>
<keyword evidence="4" id="KW-0862">Zinc</keyword>
<feature type="domain" description="MPN" evidence="6">
    <location>
        <begin position="25"/>
        <end position="147"/>
    </location>
</feature>
<sequence>MSPPDKHPLYQVKLVREGRPSYSEAISQPGDAASFFQKRFGKSTQEHFLVLCLNARNVPLGWREVSRGTLNASLVHPREVFLPAIKLAAGCIILIHNHPSTDPTPSPEDIQLTRRIAQAGELLGIEVLDHLVITDTSHISFKESRLF</sequence>
<dbReference type="GO" id="GO:0046872">
    <property type="term" value="F:metal ion binding"/>
    <property type="evidence" value="ECO:0007669"/>
    <property type="project" value="UniProtKB-KW"/>
</dbReference>
<dbReference type="EMBL" id="PFBK01000004">
    <property type="protein sequence ID" value="PIR83893.1"/>
    <property type="molecule type" value="Genomic_DNA"/>
</dbReference>
<dbReference type="NCBIfam" id="TIGR00608">
    <property type="entry name" value="radc"/>
    <property type="match status" value="1"/>
</dbReference>
<dbReference type="Gene3D" id="3.40.140.10">
    <property type="entry name" value="Cytidine Deaminase, domain 2"/>
    <property type="match status" value="1"/>
</dbReference>
<dbReference type="AlphaFoldDB" id="A0A2H0UBT7"/>
<keyword evidence="2" id="KW-0479">Metal-binding</keyword>
<evidence type="ECO:0000256" key="2">
    <source>
        <dbReference type="ARBA" id="ARBA00022723"/>
    </source>
</evidence>
<reference evidence="8" key="1">
    <citation type="submission" date="2017-09" db="EMBL/GenBank/DDBJ databases">
        <title>Depth-based differentiation of microbial function through sediment-hosted aquifers and enrichment of novel symbionts in the deep terrestrial subsurface.</title>
        <authorList>
            <person name="Probst A.J."/>
            <person name="Ladd B."/>
            <person name="Jarett J.K."/>
            <person name="Geller-Mcgrath D.E."/>
            <person name="Sieber C.M.K."/>
            <person name="Emerson J.B."/>
            <person name="Anantharaman K."/>
            <person name="Thomas B.C."/>
            <person name="Malmstrom R."/>
            <person name="Stieglmeier M."/>
            <person name="Klingl A."/>
            <person name="Woyke T."/>
            <person name="Ryan C.M."/>
            <person name="Banfield J.F."/>
        </authorList>
    </citation>
    <scope>NUCLEOTIDE SEQUENCE [LARGE SCALE GENOMIC DNA]</scope>
</reference>
<evidence type="ECO:0000256" key="5">
    <source>
        <dbReference type="ARBA" id="ARBA00023049"/>
    </source>
</evidence>
<dbReference type="CDD" id="cd08071">
    <property type="entry name" value="MPN_DUF2466"/>
    <property type="match status" value="1"/>
</dbReference>
<dbReference type="PANTHER" id="PTHR30471:SF3">
    <property type="entry name" value="UPF0758 PROTEIN YEES-RELATED"/>
    <property type="match status" value="1"/>
</dbReference>
<keyword evidence="3" id="KW-0378">Hydrolase</keyword>
<protein>
    <submittedName>
        <fullName evidence="7">DNA repair protein RadC</fullName>
    </submittedName>
</protein>
<evidence type="ECO:0000256" key="3">
    <source>
        <dbReference type="ARBA" id="ARBA00022801"/>
    </source>
</evidence>
<name>A0A2H0UBT7_9BACT</name>
<keyword evidence="1" id="KW-0645">Protease</keyword>
<evidence type="ECO:0000259" key="6">
    <source>
        <dbReference type="PROSITE" id="PS50249"/>
    </source>
</evidence>
<dbReference type="GO" id="GO:0006508">
    <property type="term" value="P:proteolysis"/>
    <property type="evidence" value="ECO:0007669"/>
    <property type="project" value="UniProtKB-KW"/>
</dbReference>
<evidence type="ECO:0000313" key="7">
    <source>
        <dbReference type="EMBL" id="PIR83893.1"/>
    </source>
</evidence>